<feature type="signal peptide" evidence="1">
    <location>
        <begin position="1"/>
        <end position="16"/>
    </location>
</feature>
<feature type="chain" id="PRO_5025546953" evidence="1">
    <location>
        <begin position="17"/>
        <end position="159"/>
    </location>
</feature>
<evidence type="ECO:0000313" key="2">
    <source>
        <dbReference type="EMBL" id="MXU94252.1"/>
    </source>
</evidence>
<evidence type="ECO:0000256" key="1">
    <source>
        <dbReference type="SAM" id="SignalP"/>
    </source>
</evidence>
<name>A0A6B0UX74_IXORI</name>
<organism evidence="2">
    <name type="scientific">Ixodes ricinus</name>
    <name type="common">Common tick</name>
    <name type="synonym">Acarus ricinus</name>
    <dbReference type="NCBI Taxonomy" id="34613"/>
    <lineage>
        <taxon>Eukaryota</taxon>
        <taxon>Metazoa</taxon>
        <taxon>Ecdysozoa</taxon>
        <taxon>Arthropoda</taxon>
        <taxon>Chelicerata</taxon>
        <taxon>Arachnida</taxon>
        <taxon>Acari</taxon>
        <taxon>Parasitiformes</taxon>
        <taxon>Ixodida</taxon>
        <taxon>Ixodoidea</taxon>
        <taxon>Ixodidae</taxon>
        <taxon>Ixodinae</taxon>
        <taxon>Ixodes</taxon>
    </lineage>
</organism>
<dbReference type="EMBL" id="GIFC01012169">
    <property type="protein sequence ID" value="MXU94252.1"/>
    <property type="molecule type" value="Transcribed_RNA"/>
</dbReference>
<sequence>MFLTLINLSHWLVASAALSLNVKLGVNIAREPRWPRHRLNLQCLELKVLRNICKMVGWQNQGLLLLMWSLDYHICCMPSCRVYSVPWHLHCSHQPSLPFTYNYLIGSSVLQATSAYKYIGVHFSKNLSWSVDINGIIFTSSKSLGYLQRTLKLGNWSPT</sequence>
<accession>A0A6B0UX74</accession>
<reference evidence="2" key="1">
    <citation type="submission" date="2019-12" db="EMBL/GenBank/DDBJ databases">
        <title>An insight into the sialome of adult female Ixodes ricinus ticks feeding for 6 days.</title>
        <authorList>
            <person name="Perner J."/>
            <person name="Ribeiro J.M.C."/>
        </authorList>
    </citation>
    <scope>NUCLEOTIDE SEQUENCE</scope>
    <source>
        <strain evidence="2">Semi-engorged</strain>
        <tissue evidence="2">Salivary glands</tissue>
    </source>
</reference>
<keyword evidence="1" id="KW-0732">Signal</keyword>
<protein>
    <submittedName>
        <fullName evidence="2">Putative secreted protein</fullName>
    </submittedName>
</protein>
<proteinExistence type="predicted"/>
<dbReference type="AlphaFoldDB" id="A0A6B0UX74"/>